<dbReference type="OrthoDB" id="414175at2759"/>
<keyword evidence="6" id="KW-0472">Membrane</keyword>
<dbReference type="GO" id="GO:0016020">
    <property type="term" value="C:membrane"/>
    <property type="evidence" value="ECO:0007669"/>
    <property type="project" value="UniProtKB-SubCell"/>
</dbReference>
<proteinExistence type="inferred from homology"/>
<accession>A0A9P7NFF9</accession>
<reference evidence="7" key="1">
    <citation type="journal article" date="2020" name="bioRxiv">
        <title>Whole genome comparisons of ergot fungi reveals the divergence and evolution of species within the genus Claviceps are the result of varying mechanisms driving genome evolution and host range expansion.</title>
        <authorList>
            <person name="Wyka S.A."/>
            <person name="Mondo S.J."/>
            <person name="Liu M."/>
            <person name="Dettman J."/>
            <person name="Nalam V."/>
            <person name="Broders K.D."/>
        </authorList>
    </citation>
    <scope>NUCLEOTIDE SEQUENCE</scope>
    <source>
        <strain evidence="7">CCC 602</strain>
    </source>
</reference>
<keyword evidence="8" id="KW-1185">Reference proteome</keyword>
<sequence length="493" mass="56366">MFSPRILTKRTLLFFVLLFAFLGVMLLRTKDLSQFCEDGSYCAATSGLRKKLPSHLGINGMQAAGTLNSDSILPPAYKALALDECASFPNTSRVLTIMKTGASEAYSRLPTQLMTTLKCLPDFFFFSDMKQKIAGYPVLDSLDTVLDNIKQSNSDFELYLRQQKCQVDQGECNKHFDTAKQGWNLDKYKNIHMAEKAYKMRPDFDWYLFVDADTYVAYATMMEWLNHLDPKKPHYIGSVAYLGQLPFGHGGSGYLVSQAAMHAMFHGKENVANKWDDATQHTCCGDAMFSQALKDETGIEVVNAWPVINGEKPHTIPYADDEWCQPITTMHHVSAEEVSELYAFEKERNFTQPLRIKDLFHKFVASTLTESRSDWDNLSDNVYLLNTSMADYGDNELGRAKKDGLSDLEAVAWRSFDDCKKACHSLDNCFQFRYQNYICAISHRILHGRPSQPEKDDSKRYMSGWNLEKISKWIKEKGECDESFKWPIRDTWT</sequence>
<name>A0A9P7NFF9_9HYPO</name>
<comment type="caution">
    <text evidence="7">The sequence shown here is derived from an EMBL/GenBank/DDBJ whole genome shotgun (WGS) entry which is preliminary data.</text>
</comment>
<keyword evidence="4" id="KW-0735">Signal-anchor</keyword>
<evidence type="ECO:0000256" key="5">
    <source>
        <dbReference type="ARBA" id="ARBA00022989"/>
    </source>
</evidence>
<evidence type="ECO:0000256" key="4">
    <source>
        <dbReference type="ARBA" id="ARBA00022968"/>
    </source>
</evidence>
<dbReference type="Proteomes" id="UP000748025">
    <property type="component" value="Unassembled WGS sequence"/>
</dbReference>
<evidence type="ECO:0000256" key="3">
    <source>
        <dbReference type="ARBA" id="ARBA00022692"/>
    </source>
</evidence>
<protein>
    <recommendedName>
        <fullName evidence="9">Apple domain-containing protein</fullName>
    </recommendedName>
</protein>
<comment type="similarity">
    <text evidence="2">Belongs to the glycosyltransferase 31 family. Beta3-Gal-T subfamily.</text>
</comment>
<organism evidence="7 8">
    <name type="scientific">Claviceps pusilla</name>
    <dbReference type="NCBI Taxonomy" id="123648"/>
    <lineage>
        <taxon>Eukaryota</taxon>
        <taxon>Fungi</taxon>
        <taxon>Dikarya</taxon>
        <taxon>Ascomycota</taxon>
        <taxon>Pezizomycotina</taxon>
        <taxon>Sordariomycetes</taxon>
        <taxon>Hypocreomycetidae</taxon>
        <taxon>Hypocreales</taxon>
        <taxon>Clavicipitaceae</taxon>
        <taxon>Claviceps</taxon>
    </lineage>
</organism>
<evidence type="ECO:0000313" key="7">
    <source>
        <dbReference type="EMBL" id="KAG6016538.1"/>
    </source>
</evidence>
<evidence type="ECO:0008006" key="9">
    <source>
        <dbReference type="Google" id="ProtNLM"/>
    </source>
</evidence>
<dbReference type="PANTHER" id="PTHR23033:SF40">
    <property type="entry name" value="APPLE DOMAIN-CONTAINING PROTEIN"/>
    <property type="match status" value="1"/>
</dbReference>
<evidence type="ECO:0000256" key="2">
    <source>
        <dbReference type="ARBA" id="ARBA00006462"/>
    </source>
</evidence>
<dbReference type="PANTHER" id="PTHR23033">
    <property type="entry name" value="BETA1,3-GALACTOSYLTRANSFERASE"/>
    <property type="match status" value="1"/>
</dbReference>
<dbReference type="InterPro" id="IPR026050">
    <property type="entry name" value="C1GALT1/C1GALT1_chp1"/>
</dbReference>
<dbReference type="AlphaFoldDB" id="A0A9P7NFF9"/>
<keyword evidence="5" id="KW-1133">Transmembrane helix</keyword>
<comment type="subcellular location">
    <subcellularLocation>
        <location evidence="1">Membrane</location>
        <topology evidence="1">Single-pass type II membrane protein</topology>
    </subcellularLocation>
</comment>
<dbReference type="Gene3D" id="3.90.550.50">
    <property type="match status" value="1"/>
</dbReference>
<dbReference type="EMBL" id="SRPW01000240">
    <property type="protein sequence ID" value="KAG6016538.1"/>
    <property type="molecule type" value="Genomic_DNA"/>
</dbReference>
<evidence type="ECO:0000256" key="6">
    <source>
        <dbReference type="ARBA" id="ARBA00023136"/>
    </source>
</evidence>
<evidence type="ECO:0000313" key="8">
    <source>
        <dbReference type="Proteomes" id="UP000748025"/>
    </source>
</evidence>
<evidence type="ECO:0000256" key="1">
    <source>
        <dbReference type="ARBA" id="ARBA00004606"/>
    </source>
</evidence>
<dbReference type="FunFam" id="3.90.550.50:FF:000039">
    <property type="entry name" value="WGS project CABT00000000 data, contig 2.9"/>
    <property type="match status" value="1"/>
</dbReference>
<keyword evidence="3" id="KW-0812">Transmembrane</keyword>
<gene>
    <name evidence="7" type="ORF">E4U43_003577</name>
</gene>